<feature type="transmembrane region" description="Helical" evidence="1">
    <location>
        <begin position="18"/>
        <end position="36"/>
    </location>
</feature>
<dbReference type="GeneID" id="20327910"/>
<keyword evidence="1" id="KW-0812">Transmembrane</keyword>
<sequence>MLQNHVKSLSAKGLKDPWIRLVMLPYISLFQSIFTLRMWRGRMYQTNLWAVLLYGCKTWPIWVVFDHQCLISIVEID</sequence>
<reference evidence="2 3" key="1">
    <citation type="submission" date="2013-11" db="EMBL/GenBank/DDBJ databases">
        <title>Opisthorchis viverrini - life in the bile duct.</title>
        <authorList>
            <person name="Young N.D."/>
            <person name="Nagarajan N."/>
            <person name="Lin S.J."/>
            <person name="Korhonen P.K."/>
            <person name="Jex A.R."/>
            <person name="Hall R.S."/>
            <person name="Safavi-Hemami H."/>
            <person name="Kaewkong W."/>
            <person name="Bertrand D."/>
            <person name="Gao S."/>
            <person name="Seet Q."/>
            <person name="Wongkham S."/>
            <person name="Teh B.T."/>
            <person name="Wongkham C."/>
            <person name="Intapan P.M."/>
            <person name="Maleewong W."/>
            <person name="Yang X."/>
            <person name="Hu M."/>
            <person name="Wang Z."/>
            <person name="Hofmann A."/>
            <person name="Sternberg P.W."/>
            <person name="Tan P."/>
            <person name="Wang J."/>
            <person name="Gasser R.B."/>
        </authorList>
    </citation>
    <scope>NUCLEOTIDE SEQUENCE [LARGE SCALE GENOMIC DNA]</scope>
</reference>
<keyword evidence="3" id="KW-1185">Reference proteome</keyword>
<accession>A0A074ZK85</accession>
<proteinExistence type="predicted"/>
<dbReference type="AlphaFoldDB" id="A0A074ZK85"/>
<dbReference type="Proteomes" id="UP000054324">
    <property type="component" value="Unassembled WGS sequence"/>
</dbReference>
<keyword evidence="1" id="KW-0472">Membrane</keyword>
<gene>
    <name evidence="2" type="ORF">T265_13743</name>
</gene>
<dbReference type="EMBL" id="KL596716">
    <property type="protein sequence ID" value="KER27733.1"/>
    <property type="molecule type" value="Genomic_DNA"/>
</dbReference>
<organism evidence="2 3">
    <name type="scientific">Opisthorchis viverrini</name>
    <name type="common">Southeast Asian liver fluke</name>
    <dbReference type="NCBI Taxonomy" id="6198"/>
    <lineage>
        <taxon>Eukaryota</taxon>
        <taxon>Metazoa</taxon>
        <taxon>Spiralia</taxon>
        <taxon>Lophotrochozoa</taxon>
        <taxon>Platyhelminthes</taxon>
        <taxon>Trematoda</taxon>
        <taxon>Digenea</taxon>
        <taxon>Opisthorchiida</taxon>
        <taxon>Opisthorchiata</taxon>
        <taxon>Opisthorchiidae</taxon>
        <taxon>Opisthorchis</taxon>
    </lineage>
</organism>
<dbReference type="CTD" id="20327910"/>
<dbReference type="RefSeq" id="XP_009168541.1">
    <property type="nucleotide sequence ID" value="XM_009170277.1"/>
</dbReference>
<feature type="non-terminal residue" evidence="2">
    <location>
        <position position="77"/>
    </location>
</feature>
<name>A0A074ZK85_OPIVI</name>
<evidence type="ECO:0000313" key="2">
    <source>
        <dbReference type="EMBL" id="KER27733.1"/>
    </source>
</evidence>
<keyword evidence="1" id="KW-1133">Transmembrane helix</keyword>
<protein>
    <submittedName>
        <fullName evidence="2">Uncharacterized protein</fullName>
    </submittedName>
</protein>
<evidence type="ECO:0000256" key="1">
    <source>
        <dbReference type="SAM" id="Phobius"/>
    </source>
</evidence>
<dbReference type="KEGG" id="ovi:T265_13743"/>
<dbReference type="OrthoDB" id="521512at2759"/>
<evidence type="ECO:0000313" key="3">
    <source>
        <dbReference type="Proteomes" id="UP000054324"/>
    </source>
</evidence>